<feature type="domain" description="Baseplate J-like central" evidence="1">
    <location>
        <begin position="139"/>
        <end position="212"/>
    </location>
</feature>
<organism evidence="2 3">
    <name type="scientific">Pseudomonas fluorescens NCIMB 11764</name>
    <dbReference type="NCBI Taxonomy" id="1221522"/>
    <lineage>
        <taxon>Bacteria</taxon>
        <taxon>Pseudomonadati</taxon>
        <taxon>Pseudomonadota</taxon>
        <taxon>Gammaproteobacteria</taxon>
        <taxon>Pseudomonadales</taxon>
        <taxon>Pseudomonadaceae</taxon>
        <taxon>Pseudomonas</taxon>
    </lineage>
</organism>
<dbReference type="PANTHER" id="PTHR35862:SF1">
    <property type="entry name" value="FELS-2 PROPHAGE PROTEIN"/>
    <property type="match status" value="1"/>
</dbReference>
<gene>
    <name evidence="2" type="ORF">B723_12480</name>
</gene>
<protein>
    <submittedName>
        <fullName evidence="2">Baseplate assembly protein</fullName>
    </submittedName>
</protein>
<proteinExistence type="predicted"/>
<dbReference type="RefSeq" id="WP_017336919.1">
    <property type="nucleotide sequence ID" value="NZ_CP010945.1"/>
</dbReference>
<dbReference type="InterPro" id="IPR052726">
    <property type="entry name" value="Phage_Baseplate_Hub"/>
</dbReference>
<dbReference type="AlphaFoldDB" id="A0A0K1QN50"/>
<dbReference type="EMBL" id="CP010945">
    <property type="protein sequence ID" value="AKV07181.1"/>
    <property type="molecule type" value="Genomic_DNA"/>
</dbReference>
<evidence type="ECO:0000313" key="3">
    <source>
        <dbReference type="Proteomes" id="UP000017175"/>
    </source>
</evidence>
<dbReference type="PANTHER" id="PTHR35862">
    <property type="entry name" value="FELS-2 PROPHAGE PROTEIN"/>
    <property type="match status" value="1"/>
</dbReference>
<dbReference type="OrthoDB" id="9793802at2"/>
<name>A0A0K1QN50_PSEFL</name>
<dbReference type="InterPro" id="IPR058531">
    <property type="entry name" value="Baseplate_J_M"/>
</dbReference>
<evidence type="ECO:0000313" key="2">
    <source>
        <dbReference type="EMBL" id="AKV07181.1"/>
    </source>
</evidence>
<reference evidence="2 3" key="1">
    <citation type="journal article" date="2012" name="J. Bacteriol.">
        <title>Draft genome sequence of the cyanide-utilizing bacterium Pseudomonas fluorescens strain NCIMB 11764.</title>
        <authorList>
            <person name="Vilo C.A."/>
            <person name="Benedik M.J."/>
            <person name="Kunz D.A."/>
            <person name="Dong Q."/>
        </authorList>
    </citation>
    <scope>NUCLEOTIDE SEQUENCE [LARGE SCALE GENOMIC DNA]</scope>
    <source>
        <strain evidence="2 3">NCIMB 11764</strain>
    </source>
</reference>
<accession>A0A0K1QN50</accession>
<dbReference type="eggNOG" id="COG3948">
    <property type="taxonomic scope" value="Bacteria"/>
</dbReference>
<sequence>MKTFTPIDLAQLPDPDVVEQIDYEQILAERKAYAVSLWPVEQQTEVAATLAVESEPLTKLLQENAYREMLLRQRVNEASLANMLAKAKGKDLEQLAGNVNVERLVVTPGNSSAVPPIVTVMESDDSLRERAQMAWEGLSTAGPRNSYILHARSADGRVADATAESPSPAEVVVTVQGLVGDGSVDQALLDIVSRYLSDDDRRPVADRLTVQPATVLPYQVDAVLYLATTGPEAEPIREAAQARLLKLITQRRRLGVEISESAVHAALHVEGVRKVTLHNWTDISPSEAEAAFCTGYTVAIGALS</sequence>
<dbReference type="Pfam" id="PF26078">
    <property type="entry name" value="Baseplate_J_M"/>
    <property type="match status" value="1"/>
</dbReference>
<evidence type="ECO:0000259" key="1">
    <source>
        <dbReference type="Pfam" id="PF26078"/>
    </source>
</evidence>
<dbReference type="Proteomes" id="UP000017175">
    <property type="component" value="Chromosome"/>
</dbReference>
<dbReference type="InterPro" id="IPR014507">
    <property type="entry name" value="Baseplate_assembly_J_pred"/>
</dbReference>
<dbReference type="PIRSF" id="PIRSF020481">
    <property type="entry name" value="BAP"/>
    <property type="match status" value="1"/>
</dbReference>